<evidence type="ECO:0000313" key="2">
    <source>
        <dbReference type="EMBL" id="QCO16439.1"/>
    </source>
</evidence>
<evidence type="ECO:0000313" key="3">
    <source>
        <dbReference type="EMBL" id="QCO17886.1"/>
    </source>
</evidence>
<dbReference type="Proteomes" id="UP000298693">
    <property type="component" value="Plasmid p1"/>
</dbReference>
<keyword evidence="1" id="KW-1133">Transmembrane helix</keyword>
<keyword evidence="1" id="KW-0472">Membrane</keyword>
<gene>
    <name evidence="2" type="ORF">D3869_13985</name>
    <name evidence="3" type="ORF">D3869_22180</name>
</gene>
<keyword evidence="1" id="KW-0812">Transmembrane</keyword>
<geneLocation type="plasmid" evidence="2">
    <name>p1</name>
</geneLocation>
<proteinExistence type="predicted"/>
<dbReference type="EMBL" id="CP032346">
    <property type="protein sequence ID" value="QCO16439.1"/>
    <property type="molecule type" value="Genomic_DNA"/>
</dbReference>
<name>A0A4D8RA90_AZOBR</name>
<sequence length="201" mass="22170">MATSNGNSPSGTFDRAFGRRMMGLLRRLVLRPLLTVAALVYFLIDAVALEALRPLAAWIGRQRFAERLAARIRRLGPYPTLALFVVPLVILEPLKPVGLYLMGTGHAVQGALLLGAVELVKVTLVERLFHIGKDKLLTIPAFAWCYVRVVRWLAWLTALPPWQAAKRVAGRVRGAVGPALAVVRGWARSLRNHLRAVSKRG</sequence>
<feature type="transmembrane region" description="Helical" evidence="1">
    <location>
        <begin position="29"/>
        <end position="52"/>
    </location>
</feature>
<evidence type="ECO:0008006" key="5">
    <source>
        <dbReference type="Google" id="ProtNLM"/>
    </source>
</evidence>
<organism evidence="2 4">
    <name type="scientific">Azospirillum brasilense</name>
    <dbReference type="NCBI Taxonomy" id="192"/>
    <lineage>
        <taxon>Bacteria</taxon>
        <taxon>Pseudomonadati</taxon>
        <taxon>Pseudomonadota</taxon>
        <taxon>Alphaproteobacteria</taxon>
        <taxon>Rhodospirillales</taxon>
        <taxon>Azospirillaceae</taxon>
        <taxon>Azospirillum</taxon>
    </lineage>
</organism>
<reference evidence="2 4" key="1">
    <citation type="submission" date="2018-09" db="EMBL/GenBank/DDBJ databases">
        <title>Whole genome based analysis of evolution and adaptive divergence in Indian and Brazilian strains of Azospirillum brasilense.</title>
        <authorList>
            <person name="Singh C."/>
            <person name="Tripathi A.K."/>
        </authorList>
    </citation>
    <scope>NUCLEOTIDE SEQUENCE [LARGE SCALE GENOMIC DNA]</scope>
    <source>
        <strain evidence="2 4">MTCC4039</strain>
        <plasmid evidence="2 4">p1</plasmid>
    </source>
</reference>
<evidence type="ECO:0000313" key="4">
    <source>
        <dbReference type="Proteomes" id="UP000298693"/>
    </source>
</evidence>
<dbReference type="EMBL" id="CP032346">
    <property type="protein sequence ID" value="QCO17886.1"/>
    <property type="molecule type" value="Genomic_DNA"/>
</dbReference>
<keyword evidence="2" id="KW-0614">Plasmid</keyword>
<evidence type="ECO:0000256" key="1">
    <source>
        <dbReference type="SAM" id="Phobius"/>
    </source>
</evidence>
<dbReference type="AlphaFoldDB" id="A0A4D8RA90"/>
<protein>
    <recommendedName>
        <fullName evidence="5">Transmembrane protein</fullName>
    </recommendedName>
</protein>
<accession>A0A4D8RA90</accession>